<dbReference type="OrthoDB" id="182577at2"/>
<organism evidence="1 2">
    <name type="scientific">Fluviicola taffensis (strain DSM 16823 / NCIMB 13979 / RW262)</name>
    <dbReference type="NCBI Taxonomy" id="755732"/>
    <lineage>
        <taxon>Bacteria</taxon>
        <taxon>Pseudomonadati</taxon>
        <taxon>Bacteroidota</taxon>
        <taxon>Flavobacteriia</taxon>
        <taxon>Flavobacteriales</taxon>
        <taxon>Crocinitomicaceae</taxon>
        <taxon>Fluviicola</taxon>
    </lineage>
</organism>
<accession>F2IIW6</accession>
<dbReference type="AlphaFoldDB" id="F2IIW6"/>
<reference evidence="1 2" key="1">
    <citation type="journal article" date="2011" name="Stand. Genomic Sci.">
        <title>Complete genome sequence of the gliding freshwater bacterium Fluviicola taffensis type strain (RW262).</title>
        <authorList>
            <person name="Woyke T."/>
            <person name="Chertkov O."/>
            <person name="Lapidus A."/>
            <person name="Nolan M."/>
            <person name="Lucas S."/>
            <person name="Del Rio T.G."/>
            <person name="Tice H."/>
            <person name="Cheng J.F."/>
            <person name="Tapia R."/>
            <person name="Han C."/>
            <person name="Goodwin L."/>
            <person name="Pitluck S."/>
            <person name="Liolios K."/>
            <person name="Pagani I."/>
            <person name="Ivanova N."/>
            <person name="Huntemann M."/>
            <person name="Mavromatis K."/>
            <person name="Mikhailova N."/>
            <person name="Pati A."/>
            <person name="Chen A."/>
            <person name="Palaniappan K."/>
            <person name="Land M."/>
            <person name="Hauser L."/>
            <person name="Brambilla E.M."/>
            <person name="Rohde M."/>
            <person name="Mwirichia R."/>
            <person name="Sikorski J."/>
            <person name="Tindall B.J."/>
            <person name="Goker M."/>
            <person name="Bristow J."/>
            <person name="Eisen J.A."/>
            <person name="Markowitz V."/>
            <person name="Hugenholtz P."/>
            <person name="Klenk H.P."/>
            <person name="Kyrpides N.C."/>
        </authorList>
    </citation>
    <scope>NUCLEOTIDE SEQUENCE [LARGE SCALE GENOMIC DNA]</scope>
    <source>
        <strain evidence="2">DSM 16823 / RW262 / RW262</strain>
    </source>
</reference>
<dbReference type="Proteomes" id="UP000007463">
    <property type="component" value="Chromosome"/>
</dbReference>
<evidence type="ECO:0000313" key="2">
    <source>
        <dbReference type="Proteomes" id="UP000007463"/>
    </source>
</evidence>
<proteinExistence type="predicted"/>
<reference evidence="2" key="2">
    <citation type="submission" date="2011-02" db="EMBL/GenBank/DDBJ databases">
        <title>The complete genome of Fluviicola taffensis DSM 16823.</title>
        <authorList>
            <consortium name="US DOE Joint Genome Institute (JGI-PGF)"/>
            <person name="Lucas S."/>
            <person name="Copeland A."/>
            <person name="Lapidus A."/>
            <person name="Bruce D."/>
            <person name="Goodwin L."/>
            <person name="Pitluck S."/>
            <person name="Kyrpides N."/>
            <person name="Mavromatis K."/>
            <person name="Ivanova N."/>
            <person name="Mikhailova N."/>
            <person name="Pagani I."/>
            <person name="Chertkov O."/>
            <person name="Detter J.C."/>
            <person name="Han C."/>
            <person name="Tapia R."/>
            <person name="Land M."/>
            <person name="Hauser L."/>
            <person name="Markowitz V."/>
            <person name="Cheng J.-F."/>
            <person name="Hugenholtz P."/>
            <person name="Woyke T."/>
            <person name="Wu D."/>
            <person name="Tindall B."/>
            <person name="Pomrenke H.G."/>
            <person name="Brambilla E."/>
            <person name="Klenk H.-P."/>
            <person name="Eisen J.A."/>
        </authorList>
    </citation>
    <scope>NUCLEOTIDE SEQUENCE [LARGE SCALE GENOMIC DNA]</scope>
    <source>
        <strain evidence="2">DSM 16823 / RW262 / RW262</strain>
    </source>
</reference>
<dbReference type="EMBL" id="CP002542">
    <property type="protein sequence ID" value="AEA42823.1"/>
    <property type="molecule type" value="Genomic_DNA"/>
</dbReference>
<keyword evidence="2" id="KW-1185">Reference proteome</keyword>
<dbReference type="HOGENOM" id="CLU_043257_0_0_10"/>
<dbReference type="RefSeq" id="WP_013685595.1">
    <property type="nucleotide sequence ID" value="NC_015321.1"/>
</dbReference>
<dbReference type="eggNOG" id="COG0318">
    <property type="taxonomic scope" value="Bacteria"/>
</dbReference>
<dbReference type="STRING" id="755732.Fluta_0820"/>
<evidence type="ECO:0000313" key="1">
    <source>
        <dbReference type="EMBL" id="AEA42823.1"/>
    </source>
</evidence>
<gene>
    <name evidence="1" type="ordered locus">Fluta_0820</name>
</gene>
<sequence>MQDLINRVFSIQTEEEFNQCALEVFHFQKEHVPVYKTFLELINRPEPKHFSEIPHLPIAFFKSHQIIAENKMAQQVFKSSGTTGMTRSAHFVADVSIYERSFIPTYEQFLGKLEDQIIFALLPNYVSQGESSLVYMVDKLIEGTNNSLSGYYLESPESLLEAISQGQKTGKKLVLFGVSYALLDLAEMKPDLHDVTVIETGGMKGKRKEMTKEEMHQELVAGFRCDYIASEYGMCELLSQAYSDKNGMFELPAWMKISLREVNDPFELVKEDKTGGVNVIDLANIYSCAFIETQDLGRMEKGKLRLMGRFDHSDVRGCNLLVAE</sequence>
<dbReference type="KEGG" id="fte:Fluta_0820"/>
<protein>
    <submittedName>
        <fullName evidence="1">Acyl-protein synthetase, LuxE</fullName>
    </submittedName>
</protein>
<name>F2IIW6_FLUTR</name>